<keyword evidence="1" id="KW-0472">Membrane</keyword>
<accession>A0A0U3DJ04</accession>
<reference evidence="2 3" key="1">
    <citation type="submission" date="2015-12" db="EMBL/GenBank/DDBJ databases">
        <title>In silico genomic study of Pseudomonas phage SM1.</title>
        <authorList>
            <person name="Zawawi N.A.M."/>
            <person name="Mat-Arip Y."/>
            <person name="Wan-Jauhari W.K."/>
            <person name="Fauzi A.A."/>
            <person name="Yee F.J."/>
        </authorList>
    </citation>
    <scope>NUCLEOTIDE SEQUENCE [LARGE SCALE GENOMIC DNA]</scope>
</reference>
<feature type="transmembrane region" description="Helical" evidence="1">
    <location>
        <begin position="6"/>
        <end position="28"/>
    </location>
</feature>
<evidence type="ECO:0000256" key="1">
    <source>
        <dbReference type="SAM" id="Phobius"/>
    </source>
</evidence>
<sequence>MELHNQGMALWLSVAYVLVLLLLTTFVNRRVLKYTMADSYARAHRLVRWYAFCVTPILFSAVVIIGTLLLGPEL</sequence>
<keyword evidence="1" id="KW-0812">Transmembrane</keyword>
<evidence type="ECO:0000313" key="2">
    <source>
        <dbReference type="EMBL" id="ALT58096.1"/>
    </source>
</evidence>
<gene>
    <name evidence="2" type="ORF">SM1_0105</name>
</gene>
<dbReference type="Proteomes" id="UP000224832">
    <property type="component" value="Segment"/>
</dbReference>
<keyword evidence="1" id="KW-1133">Transmembrane helix</keyword>
<proteinExistence type="predicted"/>
<keyword evidence="3" id="KW-1185">Reference proteome</keyword>
<organism evidence="2 3">
    <name type="scientific">Pseudomonas phage SM1</name>
    <dbReference type="NCBI Taxonomy" id="1772332"/>
    <lineage>
        <taxon>Viruses</taxon>
        <taxon>Duplodnaviria</taxon>
        <taxon>Heunggongvirae</taxon>
        <taxon>Uroviricota</taxon>
        <taxon>Caudoviricetes</taxon>
        <taxon>Samunavirus</taxon>
        <taxon>Samunavirus SM1</taxon>
    </lineage>
</organism>
<protein>
    <submittedName>
        <fullName evidence="2">Uncharacterized protein</fullName>
    </submittedName>
</protein>
<evidence type="ECO:0000313" key="3">
    <source>
        <dbReference type="Proteomes" id="UP000224832"/>
    </source>
</evidence>
<name>A0A0U3DJ04_9CAUD</name>
<dbReference type="EMBL" id="KU245542">
    <property type="protein sequence ID" value="ALT58096.1"/>
    <property type="molecule type" value="Genomic_DNA"/>
</dbReference>
<feature type="transmembrane region" description="Helical" evidence="1">
    <location>
        <begin position="49"/>
        <end position="71"/>
    </location>
</feature>